<dbReference type="PANTHER" id="PTHR47234:SF3">
    <property type="entry name" value="SECRETIN_TONB SHORT N-TERMINAL DOMAIN-CONTAINING PROTEIN"/>
    <property type="match status" value="1"/>
</dbReference>
<dbReference type="Gene3D" id="2.170.130.10">
    <property type="entry name" value="TonB-dependent receptor, plug domain"/>
    <property type="match status" value="1"/>
</dbReference>
<comment type="caution">
    <text evidence="5">The sequence shown here is derived from an EMBL/GenBank/DDBJ whole genome shotgun (WGS) entry which is preliminary data.</text>
</comment>
<dbReference type="AlphaFoldDB" id="A0A4T3F9P8"/>
<dbReference type="OrthoDB" id="7224136at2"/>
<evidence type="ECO:0000256" key="1">
    <source>
        <dbReference type="ARBA" id="ARBA00004442"/>
    </source>
</evidence>
<sequence>MLPALPAAAQDGEAAPVAQQGGDTPADSTVPEEQFDEDTIVVLGALSLGAVEAAQPPVLELGEEDIAAYGVGSIAELIQQLGPQVTSARGRGGGGFPVILVNGVRISSFREMRSYPPEAIEKFEVFPEEVALQYGYSPDQRVVNIILKDNFSSREIELEYGQPFDGGYSTQEVEGTYLRIDGPSRLNVNVEWNNSSSLTEADRGVVQSFVPTFATDPDPALYRSLVSDTAGLEGTINWSTTLGAGNSLSVNATYEREDSLRLQGLDSVTLFDPVGERAFRTFNAADPLTVDNRNQSYSTGSTLNLGLGDWEVTGTVDATLSKLRTLTARRVDTSALVADAAAGTLALDGDLGSFTDAGFDEALTDTYTVNALATGRTNPFVMPAGDVSLTLSSGARWNGIDSSDTRNPGVETELSRTRLFGSVNVGIPLTSRDEEFLGFIGDLSLNLSARVDDLSDFGTLYDWNSTLVWGVTDSLTFNATYINRDEAPSLSMLGSPEVATPNVSIFDLVNNETVLATVITGGNAFLPAQNQSDWKIGLQWQLPILDQASFSVDYIDNSSTDVASGFPLLTEDIEAAFPDRFVRDGSGTLVQLDQRPVTFAREDQRRLQFGLNLSGQIGGGGDDNAASGGGAAVGGPVGGPVGGQGGAQFGGQGGPPAGFRPDPERFAQMRATFCEAEPDVLRGQMNAVIAAAANGEDPPVGEDGQPINLPPQMLERLAGEDGVIDEAEFATMRERICSADGPPQFAGGAPGAGGRPQGAPEGGPPAGARGGGRGGPPGLPFGRGGPGGGGGRWFVNLQYNYELQNEVLIADGLPLLDLLDGDGNQSRHSADLRVGTFYNGFGMIWSGRYTGSATLDGSGDPGSTDLTFNDYVTFDVRAFADLGQREKLVEAVPFLKGSRIGIAVDNIFDARQRVTDSTGSVPIRYQPFLIDPTGRSFEIEFRKLF</sequence>
<dbReference type="PANTHER" id="PTHR47234">
    <property type="match status" value="1"/>
</dbReference>
<evidence type="ECO:0000256" key="4">
    <source>
        <dbReference type="SAM" id="MobiDB-lite"/>
    </source>
</evidence>
<organism evidence="5 6">
    <name type="scientific">Alteraurantiacibacter aquimixticola</name>
    <dbReference type="NCBI Taxonomy" id="2489173"/>
    <lineage>
        <taxon>Bacteria</taxon>
        <taxon>Pseudomonadati</taxon>
        <taxon>Pseudomonadota</taxon>
        <taxon>Alphaproteobacteria</taxon>
        <taxon>Sphingomonadales</taxon>
        <taxon>Erythrobacteraceae</taxon>
        <taxon>Alteraurantiacibacter</taxon>
    </lineage>
</organism>
<dbReference type="SUPFAM" id="SSF56935">
    <property type="entry name" value="Porins"/>
    <property type="match status" value="2"/>
</dbReference>
<dbReference type="EMBL" id="SSHH01000001">
    <property type="protein sequence ID" value="TIX51750.1"/>
    <property type="molecule type" value="Genomic_DNA"/>
</dbReference>
<feature type="region of interest" description="Disordered" evidence="4">
    <location>
        <begin position="740"/>
        <end position="786"/>
    </location>
</feature>
<dbReference type="GO" id="GO:0009279">
    <property type="term" value="C:cell outer membrane"/>
    <property type="evidence" value="ECO:0007669"/>
    <property type="project" value="UniProtKB-SubCell"/>
</dbReference>
<accession>A0A4T3F9P8</accession>
<keyword evidence="2" id="KW-0472">Membrane</keyword>
<evidence type="ECO:0000313" key="5">
    <source>
        <dbReference type="EMBL" id="TIX51750.1"/>
    </source>
</evidence>
<comment type="subcellular location">
    <subcellularLocation>
        <location evidence="1">Cell outer membrane</location>
    </subcellularLocation>
</comment>
<evidence type="ECO:0000256" key="3">
    <source>
        <dbReference type="ARBA" id="ARBA00023237"/>
    </source>
</evidence>
<proteinExistence type="predicted"/>
<keyword evidence="3" id="KW-0998">Cell outer membrane</keyword>
<dbReference type="RefSeq" id="WP_136692533.1">
    <property type="nucleotide sequence ID" value="NZ_SSHH01000001.1"/>
</dbReference>
<dbReference type="InterPro" id="IPR036942">
    <property type="entry name" value="Beta-barrel_TonB_sf"/>
</dbReference>
<gene>
    <name evidence="5" type="ORF">E5222_04695</name>
</gene>
<dbReference type="Proteomes" id="UP000309389">
    <property type="component" value="Unassembled WGS sequence"/>
</dbReference>
<reference evidence="5 6" key="1">
    <citation type="submission" date="2019-04" db="EMBL/GenBank/DDBJ databases">
        <title>Altererythrobacter aquimixticola sp. nov., isolated from sediment of junction between the ocean and a freshwater spring.</title>
        <authorList>
            <person name="Yoon J.-H."/>
        </authorList>
    </citation>
    <scope>NUCLEOTIDE SEQUENCE [LARGE SCALE GENOMIC DNA]</scope>
    <source>
        <strain evidence="5 6">SSKS-13</strain>
    </source>
</reference>
<dbReference type="InterPro" id="IPR037066">
    <property type="entry name" value="Plug_dom_sf"/>
</dbReference>
<feature type="compositionally biased region" description="Gly residues" evidence="4">
    <location>
        <begin position="620"/>
        <end position="656"/>
    </location>
</feature>
<feature type="region of interest" description="Disordered" evidence="4">
    <location>
        <begin position="620"/>
        <end position="662"/>
    </location>
</feature>
<name>A0A4T3F9P8_9SPHN</name>
<evidence type="ECO:0008006" key="7">
    <source>
        <dbReference type="Google" id="ProtNLM"/>
    </source>
</evidence>
<keyword evidence="6" id="KW-1185">Reference proteome</keyword>
<evidence type="ECO:0000256" key="2">
    <source>
        <dbReference type="ARBA" id="ARBA00023136"/>
    </source>
</evidence>
<evidence type="ECO:0000313" key="6">
    <source>
        <dbReference type="Proteomes" id="UP000309389"/>
    </source>
</evidence>
<protein>
    <recommendedName>
        <fullName evidence="7">TonB-dependent receptor</fullName>
    </recommendedName>
</protein>
<feature type="region of interest" description="Disordered" evidence="4">
    <location>
        <begin position="1"/>
        <end position="30"/>
    </location>
</feature>
<dbReference type="Gene3D" id="2.40.170.20">
    <property type="entry name" value="TonB-dependent receptor, beta-barrel domain"/>
    <property type="match status" value="2"/>
</dbReference>
<feature type="compositionally biased region" description="Gly residues" evidence="4">
    <location>
        <begin position="748"/>
        <end position="786"/>
    </location>
</feature>